<name>A0ABV7YHN0_9ACTN</name>
<reference evidence="7" key="1">
    <citation type="journal article" date="2019" name="Int. J. Syst. Evol. Microbiol.">
        <title>The Global Catalogue of Microorganisms (GCM) 10K type strain sequencing project: providing services to taxonomists for standard genome sequencing and annotation.</title>
        <authorList>
            <consortium name="The Broad Institute Genomics Platform"/>
            <consortium name="The Broad Institute Genome Sequencing Center for Infectious Disease"/>
            <person name="Wu L."/>
            <person name="Ma J."/>
        </authorList>
    </citation>
    <scope>NUCLEOTIDE SEQUENCE [LARGE SCALE GENOMIC DNA]</scope>
    <source>
        <strain evidence="7">CGMCC 4.7241</strain>
    </source>
</reference>
<dbReference type="SUPFAM" id="SSF161084">
    <property type="entry name" value="MAPEG domain-like"/>
    <property type="match status" value="1"/>
</dbReference>
<keyword evidence="3 5" id="KW-1133">Transmembrane helix</keyword>
<dbReference type="InterPro" id="IPR001129">
    <property type="entry name" value="Membr-assoc_MAPEG"/>
</dbReference>
<dbReference type="Gene3D" id="1.20.120.550">
    <property type="entry name" value="Membrane associated eicosanoid/glutathione metabolism-like domain"/>
    <property type="match status" value="1"/>
</dbReference>
<evidence type="ECO:0000256" key="3">
    <source>
        <dbReference type="ARBA" id="ARBA00022989"/>
    </source>
</evidence>
<proteinExistence type="predicted"/>
<feature type="transmembrane region" description="Helical" evidence="5">
    <location>
        <begin position="108"/>
        <end position="129"/>
    </location>
</feature>
<dbReference type="Proteomes" id="UP001595699">
    <property type="component" value="Unassembled WGS sequence"/>
</dbReference>
<keyword evidence="2 5" id="KW-0812">Transmembrane</keyword>
<dbReference type="EMBL" id="JBHRZH010000023">
    <property type="protein sequence ID" value="MFC3764299.1"/>
    <property type="molecule type" value="Genomic_DNA"/>
</dbReference>
<comment type="subcellular location">
    <subcellularLocation>
        <location evidence="1">Membrane</location>
    </subcellularLocation>
</comment>
<keyword evidence="7" id="KW-1185">Reference proteome</keyword>
<gene>
    <name evidence="6" type="ORF">ACFOUW_25915</name>
</gene>
<dbReference type="RefSeq" id="WP_205115185.1">
    <property type="nucleotide sequence ID" value="NZ_JAFBCM010000001.1"/>
</dbReference>
<dbReference type="InterPro" id="IPR023352">
    <property type="entry name" value="MAPEG-like_dom_sf"/>
</dbReference>
<evidence type="ECO:0000313" key="7">
    <source>
        <dbReference type="Proteomes" id="UP001595699"/>
    </source>
</evidence>
<protein>
    <submittedName>
        <fullName evidence="6">MAPEG family protein</fullName>
    </submittedName>
</protein>
<feature type="transmembrane region" description="Helical" evidence="5">
    <location>
        <begin position="58"/>
        <end position="87"/>
    </location>
</feature>
<evidence type="ECO:0000256" key="1">
    <source>
        <dbReference type="ARBA" id="ARBA00004370"/>
    </source>
</evidence>
<keyword evidence="4 5" id="KW-0472">Membrane</keyword>
<dbReference type="Pfam" id="PF01124">
    <property type="entry name" value="MAPEG"/>
    <property type="match status" value="1"/>
</dbReference>
<accession>A0ABV7YHN0</accession>
<evidence type="ECO:0000256" key="4">
    <source>
        <dbReference type="ARBA" id="ARBA00023136"/>
    </source>
</evidence>
<organism evidence="6 7">
    <name type="scientific">Tenggerimyces flavus</name>
    <dbReference type="NCBI Taxonomy" id="1708749"/>
    <lineage>
        <taxon>Bacteria</taxon>
        <taxon>Bacillati</taxon>
        <taxon>Actinomycetota</taxon>
        <taxon>Actinomycetes</taxon>
        <taxon>Propionibacteriales</taxon>
        <taxon>Nocardioidaceae</taxon>
        <taxon>Tenggerimyces</taxon>
    </lineage>
</organism>
<evidence type="ECO:0000313" key="6">
    <source>
        <dbReference type="EMBL" id="MFC3764299.1"/>
    </source>
</evidence>
<sequence length="131" mass="13578">MTIALICTAILAALVFVLGFNVSRMRGVTAKTGGSQMPTDPASPLLIAQRAHGNAVEYIPILMVLFLLVGARSPIVVAIPLIAGATLARLLHAYGMITARTLAAEGKLRMVGAMGTYLFGVALAVALAFSL</sequence>
<evidence type="ECO:0000256" key="2">
    <source>
        <dbReference type="ARBA" id="ARBA00022692"/>
    </source>
</evidence>
<comment type="caution">
    <text evidence="6">The sequence shown here is derived from an EMBL/GenBank/DDBJ whole genome shotgun (WGS) entry which is preliminary data.</text>
</comment>
<evidence type="ECO:0000256" key="5">
    <source>
        <dbReference type="SAM" id="Phobius"/>
    </source>
</evidence>